<reference evidence="3" key="1">
    <citation type="journal article" date="2019" name="Int. J. Syst. Evol. Microbiol.">
        <title>The Global Catalogue of Microorganisms (GCM) 10K type strain sequencing project: providing services to taxonomists for standard genome sequencing and annotation.</title>
        <authorList>
            <consortium name="The Broad Institute Genomics Platform"/>
            <consortium name="The Broad Institute Genome Sequencing Center for Infectious Disease"/>
            <person name="Wu L."/>
            <person name="Ma J."/>
        </authorList>
    </citation>
    <scope>NUCLEOTIDE SEQUENCE [LARGE SCALE GENOMIC DNA]</scope>
    <source>
        <strain evidence="3">JCM 9687</strain>
    </source>
</reference>
<protein>
    <submittedName>
        <fullName evidence="2">Methionine synthase</fullName>
    </submittedName>
</protein>
<dbReference type="CDD" id="cd03310">
    <property type="entry name" value="CIMS_like"/>
    <property type="match status" value="1"/>
</dbReference>
<dbReference type="EMBL" id="BAAAYK010000038">
    <property type="protein sequence ID" value="GAA3355370.1"/>
    <property type="molecule type" value="Genomic_DNA"/>
</dbReference>
<dbReference type="SUPFAM" id="SSF51726">
    <property type="entry name" value="UROD/MetE-like"/>
    <property type="match status" value="1"/>
</dbReference>
<dbReference type="InterPro" id="IPR038071">
    <property type="entry name" value="UROD/MetE-like_sf"/>
</dbReference>
<evidence type="ECO:0000313" key="3">
    <source>
        <dbReference type="Proteomes" id="UP001500483"/>
    </source>
</evidence>
<feature type="domain" description="Cobalamin-independent methionine synthase MetE C-terminal/archaeal" evidence="1">
    <location>
        <begin position="28"/>
        <end position="350"/>
    </location>
</feature>
<proteinExistence type="predicted"/>
<evidence type="ECO:0000259" key="1">
    <source>
        <dbReference type="Pfam" id="PF01717"/>
    </source>
</evidence>
<dbReference type="InterPro" id="IPR002629">
    <property type="entry name" value="Met_Synth_C/arc"/>
</dbReference>
<organism evidence="2 3">
    <name type="scientific">Saccharopolyspora gregorii</name>
    <dbReference type="NCBI Taxonomy" id="33914"/>
    <lineage>
        <taxon>Bacteria</taxon>
        <taxon>Bacillati</taxon>
        <taxon>Actinomycetota</taxon>
        <taxon>Actinomycetes</taxon>
        <taxon>Pseudonocardiales</taxon>
        <taxon>Pseudonocardiaceae</taxon>
        <taxon>Saccharopolyspora</taxon>
    </lineage>
</organism>
<gene>
    <name evidence="2" type="ORF">GCM10020366_15190</name>
</gene>
<keyword evidence="3" id="KW-1185">Reference proteome</keyword>
<name>A0ABP6RLX6_9PSEU</name>
<dbReference type="Proteomes" id="UP001500483">
    <property type="component" value="Unassembled WGS sequence"/>
</dbReference>
<dbReference type="Gene3D" id="3.20.20.210">
    <property type="match status" value="1"/>
</dbReference>
<accession>A0ABP6RLX6</accession>
<comment type="caution">
    <text evidence="2">The sequence shown here is derived from an EMBL/GenBank/DDBJ whole genome shotgun (WGS) entry which is preliminary data.</text>
</comment>
<sequence length="360" mass="36890">MRIPPAGPPVGAADNGGVSDAAWNPGIATAIGSMPGTDPLEAARVVLGELPDLMPFPELPARGVGADILGRTAGLLVDLAVEVVPSGYRVAGRPGRDHRRALDLLRWDLDAVEQAVAEAGAPRAVKVQAAGPWTLAAGIELERGHRVLTDPGALRDFAESLGEGLRAHAAQVAARTGAPVVVQLDEPSLPAVLAGNLPTPSGYGQVPAVPGPEAQRLLGDVVDGLAAATGRPVIVHCCAPRPPVRLLRGAGAGTISLDATRLGSVTGAFADELGEAWEEGTRLLLGLVPAVDPEHRPDPRELARPGLELAARLGFAPKALLERAAVSPSCGLAGASPEWARRAPAAARQVNEVFAEAAER</sequence>
<dbReference type="Pfam" id="PF01717">
    <property type="entry name" value="Meth_synt_2"/>
    <property type="match status" value="1"/>
</dbReference>
<evidence type="ECO:0000313" key="2">
    <source>
        <dbReference type="EMBL" id="GAA3355370.1"/>
    </source>
</evidence>